<dbReference type="RefSeq" id="WP_147150917.1">
    <property type="nucleotide sequence ID" value="NZ_BKAJ01000069.1"/>
</dbReference>
<dbReference type="Pfam" id="PF00717">
    <property type="entry name" value="Peptidase_S24"/>
    <property type="match status" value="1"/>
</dbReference>
<dbReference type="InterPro" id="IPR039418">
    <property type="entry name" value="LexA-like"/>
</dbReference>
<dbReference type="InterPro" id="IPR036286">
    <property type="entry name" value="LexA/Signal_pep-like_sf"/>
</dbReference>
<evidence type="ECO:0000256" key="2">
    <source>
        <dbReference type="ARBA" id="ARBA00023125"/>
    </source>
</evidence>
<feature type="domain" description="HTH cro/C1-type" evidence="4">
    <location>
        <begin position="8"/>
        <end position="66"/>
    </location>
</feature>
<dbReference type="SUPFAM" id="SSF47413">
    <property type="entry name" value="lambda repressor-like DNA-binding domains"/>
    <property type="match status" value="1"/>
</dbReference>
<gene>
    <name evidence="5" type="ORF">RSO01_38750</name>
</gene>
<evidence type="ECO:0000256" key="3">
    <source>
        <dbReference type="ARBA" id="ARBA00023163"/>
    </source>
</evidence>
<dbReference type="Gene3D" id="2.10.109.10">
    <property type="entry name" value="Umud Fragment, subunit A"/>
    <property type="match status" value="1"/>
</dbReference>
<dbReference type="AlphaFoldDB" id="A0A512NCN7"/>
<keyword evidence="6" id="KW-1185">Reference proteome</keyword>
<keyword evidence="3" id="KW-0804">Transcription</keyword>
<keyword evidence="1" id="KW-0805">Transcription regulation</keyword>
<accession>A0A512NCN7</accession>
<dbReference type="CDD" id="cd00093">
    <property type="entry name" value="HTH_XRE"/>
    <property type="match status" value="1"/>
</dbReference>
<name>A0A512NCN7_9HYPH</name>
<dbReference type="EMBL" id="BKAJ01000069">
    <property type="protein sequence ID" value="GEP56709.1"/>
    <property type="molecule type" value="Genomic_DNA"/>
</dbReference>
<dbReference type="PANTHER" id="PTHR40661:SF3">
    <property type="entry name" value="FELS-1 PROPHAGE TRANSCRIPTIONAL REGULATOR"/>
    <property type="match status" value="1"/>
</dbReference>
<proteinExistence type="predicted"/>
<evidence type="ECO:0000313" key="5">
    <source>
        <dbReference type="EMBL" id="GEP56709.1"/>
    </source>
</evidence>
<dbReference type="SUPFAM" id="SSF51306">
    <property type="entry name" value="LexA/Signal peptidase"/>
    <property type="match status" value="1"/>
</dbReference>
<dbReference type="PROSITE" id="PS50943">
    <property type="entry name" value="HTH_CROC1"/>
    <property type="match status" value="1"/>
</dbReference>
<evidence type="ECO:0000256" key="1">
    <source>
        <dbReference type="ARBA" id="ARBA00023015"/>
    </source>
</evidence>
<dbReference type="InterPro" id="IPR001387">
    <property type="entry name" value="Cro/C1-type_HTH"/>
</dbReference>
<protein>
    <recommendedName>
        <fullName evidence="4">HTH cro/C1-type domain-containing protein</fullName>
    </recommendedName>
</protein>
<evidence type="ECO:0000259" key="4">
    <source>
        <dbReference type="PROSITE" id="PS50943"/>
    </source>
</evidence>
<organism evidence="5 6">
    <name type="scientific">Reyranella soli</name>
    <dbReference type="NCBI Taxonomy" id="1230389"/>
    <lineage>
        <taxon>Bacteria</taxon>
        <taxon>Pseudomonadati</taxon>
        <taxon>Pseudomonadota</taxon>
        <taxon>Alphaproteobacteria</taxon>
        <taxon>Hyphomicrobiales</taxon>
        <taxon>Reyranellaceae</taxon>
        <taxon>Reyranella</taxon>
    </lineage>
</organism>
<dbReference type="Proteomes" id="UP000321058">
    <property type="component" value="Unassembled WGS sequence"/>
</dbReference>
<dbReference type="Pfam" id="PF01381">
    <property type="entry name" value="HTH_3"/>
    <property type="match status" value="1"/>
</dbReference>
<reference evidence="5 6" key="1">
    <citation type="submission" date="2019-07" db="EMBL/GenBank/DDBJ databases">
        <title>Whole genome shotgun sequence of Reyranella soli NBRC 108950.</title>
        <authorList>
            <person name="Hosoyama A."/>
            <person name="Uohara A."/>
            <person name="Ohji S."/>
            <person name="Ichikawa N."/>
        </authorList>
    </citation>
    <scope>NUCLEOTIDE SEQUENCE [LARGE SCALE GENOMIC DNA]</scope>
    <source>
        <strain evidence="5 6">NBRC 108950</strain>
    </source>
</reference>
<dbReference type="CDD" id="cd06529">
    <property type="entry name" value="S24_LexA-like"/>
    <property type="match status" value="1"/>
</dbReference>
<evidence type="ECO:0000313" key="6">
    <source>
        <dbReference type="Proteomes" id="UP000321058"/>
    </source>
</evidence>
<dbReference type="OrthoDB" id="9792157at2"/>
<dbReference type="Gene3D" id="1.10.260.40">
    <property type="entry name" value="lambda repressor-like DNA-binding domains"/>
    <property type="match status" value="1"/>
</dbReference>
<dbReference type="GO" id="GO:0003677">
    <property type="term" value="F:DNA binding"/>
    <property type="evidence" value="ECO:0007669"/>
    <property type="project" value="UniProtKB-KW"/>
</dbReference>
<dbReference type="InterPro" id="IPR010982">
    <property type="entry name" value="Lambda_DNA-bd_dom_sf"/>
</dbReference>
<keyword evidence="2" id="KW-0238">DNA-binding</keyword>
<dbReference type="PANTHER" id="PTHR40661">
    <property type="match status" value="1"/>
</dbReference>
<dbReference type="SMART" id="SM00530">
    <property type="entry name" value="HTH_XRE"/>
    <property type="match status" value="1"/>
</dbReference>
<sequence>MTTLGERVKTERRAKGWSQAELAQRVTKAGYQITQGGIAQIERRGETEPKSIVQLAQALGVSVTWLQSTHGEKTAGVTVDNLQLSMLPSGGRAGTRPAAIPEPRQQLQVFASAQGGDEGAMTLSNEPVAWLPRDARLEGIDEAYACFVSGDSMEPAYEKGNILLVNPKAAVNPGDDGVFMREDKSGTRYVLVKRLVRRNESSWTVKQYNPPKTFTLSRKEWRKAHLVIGKYNRAS</sequence>
<comment type="caution">
    <text evidence="5">The sequence shown here is derived from an EMBL/GenBank/DDBJ whole genome shotgun (WGS) entry which is preliminary data.</text>
</comment>
<dbReference type="InterPro" id="IPR015927">
    <property type="entry name" value="Peptidase_S24_S26A/B/C"/>
</dbReference>